<gene>
    <name evidence="1" type="ORF">SSP531S_01790</name>
</gene>
<dbReference type="AlphaFoldDB" id="A0A388SQC3"/>
<proteinExistence type="predicted"/>
<reference evidence="1 2" key="1">
    <citation type="submission" date="2018-07" db="EMBL/GenBank/DDBJ databases">
        <title>Whole Genome Shotgun Sequence of Streptomyces spongiicola strain 531S.</title>
        <authorList>
            <person name="Dohra H."/>
            <person name="Kodani S."/>
        </authorList>
    </citation>
    <scope>NUCLEOTIDE SEQUENCE [LARGE SCALE GENOMIC DNA]</scope>
    <source>
        <strain evidence="1 2">531S</strain>
    </source>
</reference>
<dbReference type="Proteomes" id="UP000265354">
    <property type="component" value="Unassembled WGS sequence"/>
</dbReference>
<protein>
    <submittedName>
        <fullName evidence="1">Uncharacterized protein</fullName>
    </submittedName>
</protein>
<evidence type="ECO:0000313" key="1">
    <source>
        <dbReference type="EMBL" id="GBP98786.1"/>
    </source>
</evidence>
<evidence type="ECO:0000313" key="2">
    <source>
        <dbReference type="Proteomes" id="UP000265354"/>
    </source>
</evidence>
<accession>A0A388SQC3</accession>
<sequence>MPTGGLTAREAAAVRAAASRVAGLVETRWVLGPVLGPVVEVPAGVPAGAGAARPGGRSPRPAP</sequence>
<organism evidence="1 2">
    <name type="scientific">Streptomyces spongiicola</name>
    <dbReference type="NCBI Taxonomy" id="1690221"/>
    <lineage>
        <taxon>Bacteria</taxon>
        <taxon>Bacillati</taxon>
        <taxon>Actinomycetota</taxon>
        <taxon>Actinomycetes</taxon>
        <taxon>Kitasatosporales</taxon>
        <taxon>Streptomycetaceae</taxon>
        <taxon>Streptomyces</taxon>
    </lineage>
</organism>
<name>A0A388SQC3_9ACTN</name>
<comment type="caution">
    <text evidence="1">The sequence shown here is derived from an EMBL/GenBank/DDBJ whole genome shotgun (WGS) entry which is preliminary data.</text>
</comment>
<dbReference type="EMBL" id="BGZL01000001">
    <property type="protein sequence ID" value="GBP98786.1"/>
    <property type="molecule type" value="Genomic_DNA"/>
</dbReference>